<dbReference type="Gene3D" id="3.60.10.10">
    <property type="entry name" value="Endonuclease/exonuclease/phosphatase"/>
    <property type="match status" value="1"/>
</dbReference>
<dbReference type="AlphaFoldDB" id="A0AAV3QTL5"/>
<keyword evidence="4" id="KW-1185">Reference proteome</keyword>
<dbReference type="InterPro" id="IPR036691">
    <property type="entry name" value="Endo/exonu/phosph_ase_sf"/>
</dbReference>
<feature type="compositionally biased region" description="Polar residues" evidence="1">
    <location>
        <begin position="149"/>
        <end position="170"/>
    </location>
</feature>
<dbReference type="Pfam" id="PF00078">
    <property type="entry name" value="RVT_1"/>
    <property type="match status" value="1"/>
</dbReference>
<dbReference type="SUPFAM" id="SSF56672">
    <property type="entry name" value="DNA/RNA polymerases"/>
    <property type="match status" value="1"/>
</dbReference>
<dbReference type="EMBL" id="BAABME010006097">
    <property type="protein sequence ID" value="GAA0167437.1"/>
    <property type="molecule type" value="Genomic_DNA"/>
</dbReference>
<reference evidence="3 4" key="1">
    <citation type="submission" date="2024-01" db="EMBL/GenBank/DDBJ databases">
        <title>The complete chloroplast genome sequence of Lithospermum erythrorhizon: insights into the phylogenetic relationship among Boraginaceae species and the maternal lineages of purple gromwells.</title>
        <authorList>
            <person name="Okada T."/>
            <person name="Watanabe K."/>
        </authorList>
    </citation>
    <scope>NUCLEOTIDE SEQUENCE [LARGE SCALE GENOMIC DNA]</scope>
</reference>
<sequence length="888" mass="101133">MLRKIGSYIGTLLMADSATSALESMDFAPMYVEVDIENVLPEYVPLMADFGQEFHQKVSYEWIPPKCTHCKVFCYDNDHCYHGGAPLRGLKKQPANRGGHRKVWRVVDKPSSGQQQSSHVNEVQVDRSIPEVVPSPLHGKIEPLVVDNETMSKQRSGKSVTSPSRLSKQNVGVEDRSVQDAVVLPTKNAFAKLEKVELHGVNCEAMGNFGVGKLEFAISHGNVSKQCGVEGKQQLKKRRLWYALCEAHEVVDDAPWLIDGDFNIVRNYTESVGGGAPDGGGMHDLNVCIKDINVMEFPHSGKEFTSSRNWKTCGLVGVLDRILCNDNWLMKYSSCSLDVPVVSESNYCSLKVDLHNNIPADPKPFKYKHFWSFHNSFKDKVKVVWEEEDVGSAFQILQSKLRKIKLVLKELHNEAFSNISGRLIEMKHKYEEIQASILNGDLSTENLVKAKNIPNDYNKLCDAESDFYISKARIRWIRDGNASTRLFHTTMRIHHNKNLITMMQNDDGEMIEDYGEVKDITVGFYKQLFSKRNTSSNCYELVNQIIDRQIDNPDFEALQRMVTMEEIEDVFLHMKGSNALGPDGFTLEFFKDTWSTTRNSVLTTVHSFFITGHMPRFINCTSLTLIPKVKYVKNMRDFRPISCCNVIYKIIFDLLVRRLKLILHKIVGPHQTTYVPGRHISDGILLIQELMNGYHSKSGRPRCILKIDIMKAYDSVDWDFMWCMLHKINLPGNFISWIKACVTTPWFFVNLNDSNNGFFQSTRGLRQGDPLSPYLFIIVMEFFDILLQHFIKEEGFDYHPFCRDIKLTNIYFADELCVLSATTTKSLSLIKETLELFGRTTGLLPNLAKSSCFFAGVEVDVERYLCSVIGISKAQLPVKYLGVPLITK</sequence>
<dbReference type="InterPro" id="IPR000477">
    <property type="entry name" value="RT_dom"/>
</dbReference>
<organism evidence="3 4">
    <name type="scientific">Lithospermum erythrorhizon</name>
    <name type="common">Purple gromwell</name>
    <name type="synonym">Lithospermum officinale var. erythrorhizon</name>
    <dbReference type="NCBI Taxonomy" id="34254"/>
    <lineage>
        <taxon>Eukaryota</taxon>
        <taxon>Viridiplantae</taxon>
        <taxon>Streptophyta</taxon>
        <taxon>Embryophyta</taxon>
        <taxon>Tracheophyta</taxon>
        <taxon>Spermatophyta</taxon>
        <taxon>Magnoliopsida</taxon>
        <taxon>eudicotyledons</taxon>
        <taxon>Gunneridae</taxon>
        <taxon>Pentapetalae</taxon>
        <taxon>asterids</taxon>
        <taxon>lamiids</taxon>
        <taxon>Boraginales</taxon>
        <taxon>Boraginaceae</taxon>
        <taxon>Boraginoideae</taxon>
        <taxon>Lithospermeae</taxon>
        <taxon>Lithospermum</taxon>
    </lineage>
</organism>
<gene>
    <name evidence="3" type="ORF">LIER_22373</name>
</gene>
<name>A0AAV3QTL5_LITER</name>
<proteinExistence type="predicted"/>
<dbReference type="PANTHER" id="PTHR31635">
    <property type="entry name" value="REVERSE TRANSCRIPTASE DOMAIN-CONTAINING PROTEIN-RELATED"/>
    <property type="match status" value="1"/>
</dbReference>
<dbReference type="CDD" id="cd01650">
    <property type="entry name" value="RT_nLTR_like"/>
    <property type="match status" value="1"/>
</dbReference>
<dbReference type="Proteomes" id="UP001454036">
    <property type="component" value="Unassembled WGS sequence"/>
</dbReference>
<evidence type="ECO:0000313" key="3">
    <source>
        <dbReference type="EMBL" id="GAA0167437.1"/>
    </source>
</evidence>
<dbReference type="PANTHER" id="PTHR31635:SF196">
    <property type="entry name" value="REVERSE TRANSCRIPTASE DOMAIN-CONTAINING PROTEIN-RELATED"/>
    <property type="match status" value="1"/>
</dbReference>
<dbReference type="InterPro" id="IPR043502">
    <property type="entry name" value="DNA/RNA_pol_sf"/>
</dbReference>
<evidence type="ECO:0000259" key="2">
    <source>
        <dbReference type="PROSITE" id="PS50878"/>
    </source>
</evidence>
<accession>A0AAV3QTL5</accession>
<dbReference type="PROSITE" id="PS50878">
    <property type="entry name" value="RT_POL"/>
    <property type="match status" value="1"/>
</dbReference>
<feature type="domain" description="Reverse transcriptase" evidence="2">
    <location>
        <begin position="607"/>
        <end position="885"/>
    </location>
</feature>
<protein>
    <recommendedName>
        <fullName evidence="2">Reverse transcriptase domain-containing protein</fullName>
    </recommendedName>
</protein>
<comment type="caution">
    <text evidence="3">The sequence shown here is derived from an EMBL/GenBank/DDBJ whole genome shotgun (WGS) entry which is preliminary data.</text>
</comment>
<dbReference type="SUPFAM" id="SSF56219">
    <property type="entry name" value="DNase I-like"/>
    <property type="match status" value="1"/>
</dbReference>
<evidence type="ECO:0000256" key="1">
    <source>
        <dbReference type="SAM" id="MobiDB-lite"/>
    </source>
</evidence>
<evidence type="ECO:0000313" key="4">
    <source>
        <dbReference type="Proteomes" id="UP001454036"/>
    </source>
</evidence>
<feature type="region of interest" description="Disordered" evidence="1">
    <location>
        <begin position="145"/>
        <end position="172"/>
    </location>
</feature>